<dbReference type="Pfam" id="PF13715">
    <property type="entry name" value="CarbopepD_reg_2"/>
    <property type="match status" value="1"/>
</dbReference>
<dbReference type="EMBL" id="BAAAFH010000003">
    <property type="protein sequence ID" value="GAA0874567.1"/>
    <property type="molecule type" value="Genomic_DNA"/>
</dbReference>
<comment type="caution">
    <text evidence="1">The sequence shown here is derived from an EMBL/GenBank/DDBJ whole genome shotgun (WGS) entry which is preliminary data.</text>
</comment>
<dbReference type="InterPro" id="IPR008969">
    <property type="entry name" value="CarboxyPept-like_regulatory"/>
</dbReference>
<evidence type="ECO:0000313" key="2">
    <source>
        <dbReference type="Proteomes" id="UP001501126"/>
    </source>
</evidence>
<dbReference type="SUPFAM" id="SSF49464">
    <property type="entry name" value="Carboxypeptidase regulatory domain-like"/>
    <property type="match status" value="1"/>
</dbReference>
<accession>A0ABP3Y1C9</accession>
<gene>
    <name evidence="1" type="ORF">GCM10009118_09750</name>
</gene>
<proteinExistence type="predicted"/>
<dbReference type="RefSeq" id="WP_343785467.1">
    <property type="nucleotide sequence ID" value="NZ_BAAAFH010000003.1"/>
</dbReference>
<dbReference type="Gene3D" id="2.60.40.1120">
    <property type="entry name" value="Carboxypeptidase-like, regulatory domain"/>
    <property type="match status" value="1"/>
</dbReference>
<dbReference type="Proteomes" id="UP001501126">
    <property type="component" value="Unassembled WGS sequence"/>
</dbReference>
<evidence type="ECO:0000313" key="1">
    <source>
        <dbReference type="EMBL" id="GAA0874567.1"/>
    </source>
</evidence>
<protein>
    <recommendedName>
        <fullName evidence="3">Carboxypeptidase-like regulatory domain-containing protein</fullName>
    </recommendedName>
</protein>
<reference evidence="2" key="1">
    <citation type="journal article" date="2019" name="Int. J. Syst. Evol. Microbiol.">
        <title>The Global Catalogue of Microorganisms (GCM) 10K type strain sequencing project: providing services to taxonomists for standard genome sequencing and annotation.</title>
        <authorList>
            <consortium name="The Broad Institute Genomics Platform"/>
            <consortium name="The Broad Institute Genome Sequencing Center for Infectious Disease"/>
            <person name="Wu L."/>
            <person name="Ma J."/>
        </authorList>
    </citation>
    <scope>NUCLEOTIDE SEQUENCE [LARGE SCALE GENOMIC DNA]</scope>
    <source>
        <strain evidence="2">JCM 16083</strain>
    </source>
</reference>
<organism evidence="1 2">
    <name type="scientific">Wandonia haliotis</name>
    <dbReference type="NCBI Taxonomy" id="574963"/>
    <lineage>
        <taxon>Bacteria</taxon>
        <taxon>Pseudomonadati</taxon>
        <taxon>Bacteroidota</taxon>
        <taxon>Flavobacteriia</taxon>
        <taxon>Flavobacteriales</taxon>
        <taxon>Crocinitomicaceae</taxon>
        <taxon>Wandonia</taxon>
    </lineage>
</organism>
<evidence type="ECO:0008006" key="3">
    <source>
        <dbReference type="Google" id="ProtNLM"/>
    </source>
</evidence>
<keyword evidence="2" id="KW-1185">Reference proteome</keyword>
<name>A0ABP3Y1C9_9FLAO</name>
<sequence length="436" mass="50517">MRLLITLFFALTSFWGFVQEKGQITIVGRVVDTDNIPLIGATILDTITKKGTTTNKQGIFYLTLPKQATTIYISYLGYYALEKKMTRTEIDQSKKDTILLAISLKPKTEELTEVEIRAANIARTYDKPSTLILDYDFHPEGLFLLLSEGNQYKLRLIDGNSNTLKDIAIRNNPEKLFRDCFGNLHILYADTVYQIYGDQSDLSLLNGFPIRKFEEYLLPCVAAYDDVLFFEDYGLHNQSIIYYLIEKNSKKKKLVQKIVDKESFTAIDDYYRETMAEAGIAPSTVGDNSLAQQDFARKVEKKVWFYQLTLSRPIYNPLCKVRDSIFIFNHIVDSAFVLNEQGELQRTFPIDYQYKNGWKNEIIIDYSGEEIYVKCVRGGLAYLLQIDPDSGQVVNEFKLKRHVFPDKIKVRDGFAYYLYNEKMESGRMNIYRQKIK</sequence>